<reference evidence="1" key="1">
    <citation type="journal article" date="2015" name="Nature">
        <title>Complex archaea that bridge the gap between prokaryotes and eukaryotes.</title>
        <authorList>
            <person name="Spang A."/>
            <person name="Saw J.H."/>
            <person name="Jorgensen S.L."/>
            <person name="Zaremba-Niedzwiedzka K."/>
            <person name="Martijn J."/>
            <person name="Lind A.E."/>
            <person name="van Eijk R."/>
            <person name="Schleper C."/>
            <person name="Guy L."/>
            <person name="Ettema T.J."/>
        </authorList>
    </citation>
    <scope>NUCLEOTIDE SEQUENCE</scope>
</reference>
<gene>
    <name evidence="1" type="ORF">LCGC14_1260560</name>
</gene>
<sequence length="90" mass="9893">MIAKPTVATVTMTSANVEVSYTIPAGTRKVRFKLRALNALLRFYGTVSGGTPFITIPYGDFHDLEVKAGGDTYYFQSPSASQTLEVLTWR</sequence>
<comment type="caution">
    <text evidence="1">The sequence shown here is derived from an EMBL/GenBank/DDBJ whole genome shotgun (WGS) entry which is preliminary data.</text>
</comment>
<accession>A0A0F9NHL6</accession>
<dbReference type="EMBL" id="LAZR01006983">
    <property type="protein sequence ID" value="KKM88265.1"/>
    <property type="molecule type" value="Genomic_DNA"/>
</dbReference>
<name>A0A0F9NHL6_9ZZZZ</name>
<proteinExistence type="predicted"/>
<dbReference type="AlphaFoldDB" id="A0A0F9NHL6"/>
<evidence type="ECO:0000313" key="1">
    <source>
        <dbReference type="EMBL" id="KKM88265.1"/>
    </source>
</evidence>
<protein>
    <submittedName>
        <fullName evidence="1">Uncharacterized protein</fullName>
    </submittedName>
</protein>
<organism evidence="1">
    <name type="scientific">marine sediment metagenome</name>
    <dbReference type="NCBI Taxonomy" id="412755"/>
    <lineage>
        <taxon>unclassified sequences</taxon>
        <taxon>metagenomes</taxon>
        <taxon>ecological metagenomes</taxon>
    </lineage>
</organism>